<gene>
    <name evidence="2" type="ORF">FPE_LOCUS6894</name>
</gene>
<keyword evidence="3" id="KW-1185">Reference proteome</keyword>
<evidence type="ECO:0000313" key="2">
    <source>
        <dbReference type="EMBL" id="CAI9759464.1"/>
    </source>
</evidence>
<name>A0AAD1YY37_9LAMI</name>
<feature type="region of interest" description="Disordered" evidence="1">
    <location>
        <begin position="1"/>
        <end position="25"/>
    </location>
</feature>
<organism evidence="2 3">
    <name type="scientific">Fraxinus pennsylvanica</name>
    <dbReference type="NCBI Taxonomy" id="56036"/>
    <lineage>
        <taxon>Eukaryota</taxon>
        <taxon>Viridiplantae</taxon>
        <taxon>Streptophyta</taxon>
        <taxon>Embryophyta</taxon>
        <taxon>Tracheophyta</taxon>
        <taxon>Spermatophyta</taxon>
        <taxon>Magnoliopsida</taxon>
        <taxon>eudicotyledons</taxon>
        <taxon>Gunneridae</taxon>
        <taxon>Pentapetalae</taxon>
        <taxon>asterids</taxon>
        <taxon>lamiids</taxon>
        <taxon>Lamiales</taxon>
        <taxon>Oleaceae</taxon>
        <taxon>Oleeae</taxon>
        <taxon>Fraxinus</taxon>
    </lineage>
</organism>
<feature type="compositionally biased region" description="Basic and acidic residues" evidence="1">
    <location>
        <begin position="337"/>
        <end position="356"/>
    </location>
</feature>
<protein>
    <submittedName>
        <fullName evidence="2">Uncharacterized protein</fullName>
    </submittedName>
</protein>
<proteinExistence type="predicted"/>
<feature type="region of interest" description="Disordered" evidence="1">
    <location>
        <begin position="324"/>
        <end position="376"/>
    </location>
</feature>
<evidence type="ECO:0000256" key="1">
    <source>
        <dbReference type="SAM" id="MobiDB-lite"/>
    </source>
</evidence>
<dbReference type="Proteomes" id="UP000834106">
    <property type="component" value="Chromosome 4"/>
</dbReference>
<dbReference type="PANTHER" id="PTHR36368:SF1">
    <property type="entry name" value="ATP-DEPENDENT CASEINOLYTIC PROTEASE_CROTONASE FAMILY PROTEIN"/>
    <property type="match status" value="1"/>
</dbReference>
<evidence type="ECO:0000313" key="3">
    <source>
        <dbReference type="Proteomes" id="UP000834106"/>
    </source>
</evidence>
<accession>A0AAD1YY37</accession>
<reference evidence="2" key="1">
    <citation type="submission" date="2023-05" db="EMBL/GenBank/DDBJ databases">
        <authorList>
            <person name="Huff M."/>
        </authorList>
    </citation>
    <scope>NUCLEOTIDE SEQUENCE</scope>
</reference>
<sequence>MSNHSQRELNPTNSQVLDSSLPSEPPDIGNWFSSYVYESPELNNRDDFEDYDGPKSRINYIANGKEGKLIDNGMVGKCINSGDMGSSYGFSKCDGSEDSESEVLRSLDSASLLTEPPGIQNWYSSYAYESLELNTLEGFKDCDGSRVNDSANEKDINLSENGSDGKQNHAFIAGEKGSSYVFTKRNDPREFSDFKSAAEISVSSDTQSIFSEPPNIKNWFSSYVYESSPTNDTSFTTSDFEEREVNGKVYVAEIDNSKMEDEPRNFTEVGKSSDLLNQRRISAVIVNCNSLVKEEEHDQRPISEDGRQAAGKLSLSVLKDLTSGRIPQEISRPKRQQNHDKDLMEVSRKYDGDYSGKSDCQSSDTKLNSENQDGKSLQKLIERKDCSEISPKEKHLQVDCESVQPSTLSLTILEQKSMKKLAEKNGKENIEGTEFAENGFISTRKSKSSETNRENIERPHRIQPKSLRSGVTFSHNRNEDAKTTRKVLCETTNFQQYPNAIETKGKWRCPQKNKPELGPPLKQLRLEQWIRPS</sequence>
<feature type="compositionally biased region" description="Polar residues" evidence="1">
    <location>
        <begin position="1"/>
        <end position="22"/>
    </location>
</feature>
<dbReference type="EMBL" id="OU503039">
    <property type="protein sequence ID" value="CAI9759464.1"/>
    <property type="molecule type" value="Genomic_DNA"/>
</dbReference>
<dbReference type="AlphaFoldDB" id="A0AAD1YY37"/>
<feature type="compositionally biased region" description="Polar residues" evidence="1">
    <location>
        <begin position="358"/>
        <end position="375"/>
    </location>
</feature>
<dbReference type="PANTHER" id="PTHR36368">
    <property type="entry name" value="ATP-DEPENDENT CASEINOLYTIC PROTEASE/CROTONASE FAMILY PROTEIN"/>
    <property type="match status" value="1"/>
</dbReference>